<keyword evidence="3" id="KW-1185">Reference proteome</keyword>
<protein>
    <submittedName>
        <fullName evidence="2">(African queen) hypothetical protein</fullName>
    </submittedName>
</protein>
<sequence>MSTPGGAGGGEVRPGVREEGQEGEEEGGRSTNIYSFYCDDRVLIPLISGCRKIISSAGDRRPASTFISLFRAIFFVARRKFNLLLIGTGEEEEEGGGRREEGREVEGEQNNRSYRGEK</sequence>
<reference evidence="2" key="1">
    <citation type="submission" date="2021-09" db="EMBL/GenBank/DDBJ databases">
        <authorList>
            <person name="Martin H S."/>
        </authorList>
    </citation>
    <scope>NUCLEOTIDE SEQUENCE</scope>
</reference>
<gene>
    <name evidence="2" type="ORF">DCHRY22_LOCUS8613</name>
</gene>
<evidence type="ECO:0000313" key="3">
    <source>
        <dbReference type="Proteomes" id="UP000789524"/>
    </source>
</evidence>
<dbReference type="EMBL" id="CAKASE010000061">
    <property type="protein sequence ID" value="CAG9568779.1"/>
    <property type="molecule type" value="Genomic_DNA"/>
</dbReference>
<organism evidence="2 3">
    <name type="scientific">Danaus chrysippus</name>
    <name type="common">African queen</name>
    <dbReference type="NCBI Taxonomy" id="151541"/>
    <lineage>
        <taxon>Eukaryota</taxon>
        <taxon>Metazoa</taxon>
        <taxon>Ecdysozoa</taxon>
        <taxon>Arthropoda</taxon>
        <taxon>Hexapoda</taxon>
        <taxon>Insecta</taxon>
        <taxon>Pterygota</taxon>
        <taxon>Neoptera</taxon>
        <taxon>Endopterygota</taxon>
        <taxon>Lepidoptera</taxon>
        <taxon>Glossata</taxon>
        <taxon>Ditrysia</taxon>
        <taxon>Papilionoidea</taxon>
        <taxon>Nymphalidae</taxon>
        <taxon>Danainae</taxon>
        <taxon>Danaini</taxon>
        <taxon>Danaina</taxon>
        <taxon>Danaus</taxon>
        <taxon>Anosia</taxon>
    </lineage>
</organism>
<evidence type="ECO:0000256" key="1">
    <source>
        <dbReference type="SAM" id="MobiDB-lite"/>
    </source>
</evidence>
<proteinExistence type="predicted"/>
<accession>A0A8J2W463</accession>
<feature type="compositionally biased region" description="Gly residues" evidence="1">
    <location>
        <begin position="1"/>
        <end position="12"/>
    </location>
</feature>
<dbReference type="OrthoDB" id="10537789at2759"/>
<evidence type="ECO:0000313" key="2">
    <source>
        <dbReference type="EMBL" id="CAG9568779.1"/>
    </source>
</evidence>
<feature type="compositionally biased region" description="Basic and acidic residues" evidence="1">
    <location>
        <begin position="95"/>
        <end position="106"/>
    </location>
</feature>
<dbReference type="Proteomes" id="UP000789524">
    <property type="component" value="Unassembled WGS sequence"/>
</dbReference>
<dbReference type="AlphaFoldDB" id="A0A8J2W463"/>
<name>A0A8J2W463_9NEOP</name>
<comment type="caution">
    <text evidence="2">The sequence shown here is derived from an EMBL/GenBank/DDBJ whole genome shotgun (WGS) entry which is preliminary data.</text>
</comment>
<feature type="region of interest" description="Disordered" evidence="1">
    <location>
        <begin position="89"/>
        <end position="118"/>
    </location>
</feature>
<feature type="region of interest" description="Disordered" evidence="1">
    <location>
        <begin position="1"/>
        <end position="31"/>
    </location>
</feature>